<dbReference type="InterPro" id="IPR025439">
    <property type="entry name" value="Spore_coat_CotO"/>
</dbReference>
<organism evidence="2 3">
    <name type="scientific">Ectobacillus ponti</name>
    <dbReference type="NCBI Taxonomy" id="2961894"/>
    <lineage>
        <taxon>Bacteria</taxon>
        <taxon>Bacillati</taxon>
        <taxon>Bacillota</taxon>
        <taxon>Bacilli</taxon>
        <taxon>Bacillales</taxon>
        <taxon>Bacillaceae</taxon>
        <taxon>Ectobacillus</taxon>
    </lineage>
</organism>
<dbReference type="AlphaFoldDB" id="A0AA41X8J9"/>
<dbReference type="Proteomes" id="UP001156102">
    <property type="component" value="Unassembled WGS sequence"/>
</dbReference>
<reference evidence="2" key="1">
    <citation type="submission" date="2022-07" db="EMBL/GenBank/DDBJ databases">
        <authorList>
            <person name="Li W.-J."/>
            <person name="Deng Q.-Q."/>
        </authorList>
    </citation>
    <scope>NUCLEOTIDE SEQUENCE</scope>
    <source>
        <strain evidence="2">SYSU M60031</strain>
    </source>
</reference>
<gene>
    <name evidence="2" type="ORF">NK662_07340</name>
</gene>
<evidence type="ECO:0000256" key="1">
    <source>
        <dbReference type="SAM" id="MobiDB-lite"/>
    </source>
</evidence>
<proteinExistence type="predicted"/>
<accession>A0AA41X8J9</accession>
<evidence type="ECO:0000313" key="2">
    <source>
        <dbReference type="EMBL" id="MCP8968355.1"/>
    </source>
</evidence>
<keyword evidence="3" id="KW-1185">Reference proteome</keyword>
<feature type="compositionally biased region" description="Basic and acidic residues" evidence="1">
    <location>
        <begin position="1"/>
        <end position="11"/>
    </location>
</feature>
<evidence type="ECO:0000313" key="3">
    <source>
        <dbReference type="Proteomes" id="UP001156102"/>
    </source>
</evidence>
<dbReference type="EMBL" id="JANCLT010000003">
    <property type="protein sequence ID" value="MCP8968355.1"/>
    <property type="molecule type" value="Genomic_DNA"/>
</dbReference>
<name>A0AA41X8J9_9BACI</name>
<feature type="region of interest" description="Disordered" evidence="1">
    <location>
        <begin position="1"/>
        <end position="21"/>
    </location>
</feature>
<protein>
    <submittedName>
        <fullName evidence="2">Spore coat CotO family protein</fullName>
    </submittedName>
</protein>
<dbReference type="RefSeq" id="WP_254758269.1">
    <property type="nucleotide sequence ID" value="NZ_JANCLT010000003.1"/>
</dbReference>
<sequence length="172" mass="19524">MSKKKQADTERSPLFYIAQPQLQRPVAPMQHSFVIKKGKPAGNGKKETAEIEAGTAEAREQEPAAWAENPSAAHTAVQQEEEHGEDIAADDAVMRKPFKDMSIEEKIQYVLHLPHYIPKIPCEVMTNGQKHLGYIRSYKEETEMVKLQLQNQLSSVEIPLREIQSIQMRGLY</sequence>
<comment type="caution">
    <text evidence="2">The sequence shown here is derived from an EMBL/GenBank/DDBJ whole genome shotgun (WGS) entry which is preliminary data.</text>
</comment>
<feature type="region of interest" description="Disordered" evidence="1">
    <location>
        <begin position="35"/>
        <end position="90"/>
    </location>
</feature>
<dbReference type="Pfam" id="PF14153">
    <property type="entry name" value="Spore_coat_CotO"/>
    <property type="match status" value="1"/>
</dbReference>